<evidence type="ECO:0000256" key="5">
    <source>
        <dbReference type="ARBA" id="ARBA00012158"/>
    </source>
</evidence>
<name>A0A132AID2_SARSC</name>
<gene>
    <name evidence="12" type="ORF">QR98_0093170</name>
</gene>
<evidence type="ECO:0000256" key="4">
    <source>
        <dbReference type="ARBA" id="ARBA00009390"/>
    </source>
</evidence>
<dbReference type="GO" id="GO:0046872">
    <property type="term" value="F:metal ion binding"/>
    <property type="evidence" value="ECO:0007669"/>
    <property type="project" value="UniProtKB-KW"/>
</dbReference>
<evidence type="ECO:0000256" key="3">
    <source>
        <dbReference type="ARBA" id="ARBA00004496"/>
    </source>
</evidence>
<reference evidence="12 13" key="1">
    <citation type="journal article" date="2015" name="Parasit. Vectors">
        <title>Draft genome of the scabies mite.</title>
        <authorList>
            <person name="Rider S.D.Jr."/>
            <person name="Morgan M.S."/>
            <person name="Arlian L.G."/>
        </authorList>
    </citation>
    <scope>NUCLEOTIDE SEQUENCE [LARGE SCALE GENOMIC DNA]</scope>
    <source>
        <strain evidence="12">Arlian Lab</strain>
    </source>
</reference>
<dbReference type="Proteomes" id="UP000616769">
    <property type="component" value="Unassembled WGS sequence"/>
</dbReference>
<dbReference type="InterPro" id="IPR038765">
    <property type="entry name" value="Papain-like_cys_pep_sf"/>
</dbReference>
<dbReference type="Pfam" id="PF04721">
    <property type="entry name" value="PAW"/>
    <property type="match status" value="1"/>
</dbReference>
<evidence type="ECO:0000256" key="8">
    <source>
        <dbReference type="ARBA" id="ARBA00022723"/>
    </source>
</evidence>
<dbReference type="InterPro" id="IPR008979">
    <property type="entry name" value="Galactose-bd-like_sf"/>
</dbReference>
<keyword evidence="8" id="KW-0479">Metal-binding</keyword>
<proteinExistence type="inferred from homology"/>
<dbReference type="AlphaFoldDB" id="A0A132AID2"/>
<evidence type="ECO:0000256" key="7">
    <source>
        <dbReference type="ARBA" id="ARBA00022490"/>
    </source>
</evidence>
<dbReference type="Pfam" id="PF01841">
    <property type="entry name" value="Transglut_core"/>
    <property type="match status" value="1"/>
</dbReference>
<dbReference type="OrthoDB" id="409136at2759"/>
<dbReference type="GO" id="GO:0006516">
    <property type="term" value="P:glycoprotein catabolic process"/>
    <property type="evidence" value="ECO:0007669"/>
    <property type="project" value="InterPro"/>
</dbReference>
<dbReference type="Gene3D" id="3.10.620.30">
    <property type="match status" value="1"/>
</dbReference>
<keyword evidence="7" id="KW-0963">Cytoplasm</keyword>
<comment type="caution">
    <text evidence="12">The sequence shown here is derived from an EMBL/GenBank/DDBJ whole genome shotgun (WGS) entry which is preliminary data.</text>
</comment>
<dbReference type="PANTHER" id="PTHR12143">
    <property type="entry name" value="PEPTIDE N-GLYCANASE PNGASE -RELATED"/>
    <property type="match status" value="1"/>
</dbReference>
<dbReference type="InterPro" id="IPR050883">
    <property type="entry name" value="PNGase"/>
</dbReference>
<feature type="domain" description="Transglutaminase-like" evidence="11">
    <location>
        <begin position="134"/>
        <end position="189"/>
    </location>
</feature>
<evidence type="ECO:0000259" key="11">
    <source>
        <dbReference type="SMART" id="SM00460"/>
    </source>
</evidence>
<sequence>MFHDQNLYYKFISERNYIREFDNYEISHKKTAKSLVPWDSFKKEFNDSHNDVKEKINELDYCIIKLLEWFKNDFFNWFDGIKCEKCGCDCIFLRCKTKPDALCDEFYCHNIEVYNCDDCGKQFEFPRYNHAGKLLLTRKGRCGEWALTFAYLSHVFGYQIRIVCHFDDHVWVEVYSENRAQWIHCDPCENVFDNPLLYECGWNKPSTLIIAYGMHEVRDVTWRYTSRWKQTTELRRKLFNEKLINKQYLSKSNGIIIWTIAYDCAKDSYLNSIENSEKIQKSIEIEHWFNGCFEAEKIFRKVEKDWKMCYLSREEQCSQEDIGAVRWRFFLAKHFNYKSIEIDIRGQTKQFSLNTIVKIDWNVLIDKINFETEKFYFEIEGKLLHGTGNLAWQQAQLFRSKLDHSGRNDFFRVSVYFD</sequence>
<dbReference type="GO" id="GO:0005829">
    <property type="term" value="C:cytosol"/>
    <property type="evidence" value="ECO:0007669"/>
    <property type="project" value="TreeGrafter"/>
</dbReference>
<evidence type="ECO:0000313" key="13">
    <source>
        <dbReference type="Proteomes" id="UP000616769"/>
    </source>
</evidence>
<dbReference type="InterPro" id="IPR006588">
    <property type="entry name" value="Peptide_N_glycanase_PAW_dom"/>
</dbReference>
<comment type="cofactor">
    <cofactor evidence="2">
        <name>Zn(2+)</name>
        <dbReference type="ChEBI" id="CHEBI:29105"/>
    </cofactor>
</comment>
<evidence type="ECO:0000256" key="9">
    <source>
        <dbReference type="ARBA" id="ARBA00022833"/>
    </source>
</evidence>
<comment type="subcellular location">
    <subcellularLocation>
        <location evidence="3">Cytoplasm</location>
    </subcellularLocation>
</comment>
<dbReference type="PANTHER" id="PTHR12143:SF19">
    <property type="entry name" value="PEPTIDE-N(4)-(N-ACETYL-BETA-GLUCOSAMINYL)ASPARAGINE AMIDASE"/>
    <property type="match status" value="1"/>
</dbReference>
<dbReference type="EMBL" id="JXLN01015683">
    <property type="protein sequence ID" value="KPM10756.1"/>
    <property type="molecule type" value="Genomic_DNA"/>
</dbReference>
<dbReference type="EC" id="3.5.1.52" evidence="5"/>
<dbReference type="Gene3D" id="2.20.25.10">
    <property type="match status" value="1"/>
</dbReference>
<protein>
    <recommendedName>
        <fullName evidence="6">Peptide-N(4)-(N-acetyl-beta-glucosaminyl)asparagine amidase</fullName>
        <ecNumber evidence="5">3.5.1.52</ecNumber>
    </recommendedName>
    <alternativeName>
        <fullName evidence="10">Peptide:N-glycanase</fullName>
    </alternativeName>
</protein>
<comment type="similarity">
    <text evidence="4">Belongs to the transglutaminase-like superfamily. PNGase family.</text>
</comment>
<evidence type="ECO:0000256" key="6">
    <source>
        <dbReference type="ARBA" id="ARBA00018546"/>
    </source>
</evidence>
<accession>A0A132AID2</accession>
<evidence type="ECO:0000256" key="2">
    <source>
        <dbReference type="ARBA" id="ARBA00001947"/>
    </source>
</evidence>
<dbReference type="SUPFAM" id="SSF49785">
    <property type="entry name" value="Galactose-binding domain-like"/>
    <property type="match status" value="1"/>
</dbReference>
<evidence type="ECO:0000256" key="10">
    <source>
        <dbReference type="ARBA" id="ARBA00032901"/>
    </source>
</evidence>
<keyword evidence="9" id="KW-0862">Zinc</keyword>
<dbReference type="InterPro" id="IPR002931">
    <property type="entry name" value="Transglutaminase-like"/>
</dbReference>
<dbReference type="VEuPathDB" id="VectorBase:SSCA007894"/>
<comment type="catalytic activity">
    <reaction evidence="1">
        <text>Hydrolysis of an N(4)-(acetyl-beta-D-glucosaminyl)asparagine residue in which the glucosamine residue may be further glycosylated, to yield a (substituted) N-acetyl-beta-D-glucosaminylamine and a peptide containing an aspartate residue.</text>
        <dbReference type="EC" id="3.5.1.52"/>
    </reaction>
</comment>
<evidence type="ECO:0000313" key="12">
    <source>
        <dbReference type="EMBL" id="KPM10756.1"/>
    </source>
</evidence>
<dbReference type="GO" id="GO:0000224">
    <property type="term" value="F:peptide-N4-(N-acetyl-beta-glucosaminyl)asparagine amidase activity"/>
    <property type="evidence" value="ECO:0007669"/>
    <property type="project" value="UniProtKB-EC"/>
</dbReference>
<organism evidence="12 13">
    <name type="scientific">Sarcoptes scabiei</name>
    <name type="common">Itch mite</name>
    <name type="synonym">Acarus scabiei</name>
    <dbReference type="NCBI Taxonomy" id="52283"/>
    <lineage>
        <taxon>Eukaryota</taxon>
        <taxon>Metazoa</taxon>
        <taxon>Ecdysozoa</taxon>
        <taxon>Arthropoda</taxon>
        <taxon>Chelicerata</taxon>
        <taxon>Arachnida</taxon>
        <taxon>Acari</taxon>
        <taxon>Acariformes</taxon>
        <taxon>Sarcoptiformes</taxon>
        <taxon>Astigmata</taxon>
        <taxon>Psoroptidia</taxon>
        <taxon>Sarcoptoidea</taxon>
        <taxon>Sarcoptidae</taxon>
        <taxon>Sarcoptinae</taxon>
        <taxon>Sarcoptes</taxon>
    </lineage>
</organism>
<dbReference type="GO" id="GO:0005634">
    <property type="term" value="C:nucleus"/>
    <property type="evidence" value="ECO:0007669"/>
    <property type="project" value="TreeGrafter"/>
</dbReference>
<dbReference type="SMART" id="SM00460">
    <property type="entry name" value="TGc"/>
    <property type="match status" value="1"/>
</dbReference>
<evidence type="ECO:0000256" key="1">
    <source>
        <dbReference type="ARBA" id="ARBA00001650"/>
    </source>
</evidence>
<dbReference type="SUPFAM" id="SSF54001">
    <property type="entry name" value="Cysteine proteinases"/>
    <property type="match status" value="1"/>
</dbReference>